<dbReference type="InterPro" id="IPR019294">
    <property type="entry name" value="Translation_reg_Com"/>
</dbReference>
<dbReference type="Pfam" id="PF10122">
    <property type="entry name" value="Zn_ribbon_Com"/>
    <property type="match status" value="1"/>
</dbReference>
<dbReference type="AlphaFoldDB" id="A0AB33FVG4"/>
<dbReference type="Proteomes" id="UP000245399">
    <property type="component" value="Chromosome"/>
</dbReference>
<organism evidence="2 3">
    <name type="scientific">Serratia marcescens</name>
    <dbReference type="NCBI Taxonomy" id="615"/>
    <lineage>
        <taxon>Bacteria</taxon>
        <taxon>Pseudomonadati</taxon>
        <taxon>Pseudomonadota</taxon>
        <taxon>Gammaproteobacteria</taxon>
        <taxon>Enterobacterales</taxon>
        <taxon>Yersiniaceae</taxon>
        <taxon>Serratia</taxon>
    </lineage>
</organism>
<protein>
    <submittedName>
        <fullName evidence="2">Com family DNA-binding transcriptional regulator</fullName>
    </submittedName>
</protein>
<gene>
    <name evidence="2" type="ORF">DKC05_24850</name>
</gene>
<reference evidence="2 3" key="1">
    <citation type="submission" date="2018-05" db="EMBL/GenBank/DDBJ databases">
        <title>Klebsiella quasipneumonaiae provides a window into carbapenemase gene transfer, plasmid rearrangements and nosocomial acquisition from the hospital environment.</title>
        <authorList>
            <person name="Mathers A.J."/>
            <person name="Vegesana K."/>
            <person name="Stoesser N."/>
            <person name="Crook D."/>
            <person name="Vaughan A."/>
            <person name="Barry K."/>
            <person name="Parikh H."/>
            <person name="Sebra R."/>
            <person name="Kotay S."/>
            <person name="Walker A.S."/>
            <person name="Sheppard A.E."/>
        </authorList>
    </citation>
    <scope>NUCLEOTIDE SEQUENCE [LARGE SCALE GENOMIC DNA]</scope>
    <source>
        <strain evidence="2 3">CAV1761</strain>
    </source>
</reference>
<dbReference type="EMBL" id="CP029449">
    <property type="protein sequence ID" value="AWL70647.1"/>
    <property type="molecule type" value="Genomic_DNA"/>
</dbReference>
<evidence type="ECO:0000313" key="3">
    <source>
        <dbReference type="Proteomes" id="UP000245399"/>
    </source>
</evidence>
<proteinExistence type="predicted"/>
<sequence length="68" mass="7505">MREIRCARCSKLLAKAAFSHLQIKCPRCKAFNDMQAESLSQSTAECPTGKTQSGENQSIQNSYTAPTH</sequence>
<feature type="region of interest" description="Disordered" evidence="1">
    <location>
        <begin position="42"/>
        <end position="68"/>
    </location>
</feature>
<evidence type="ECO:0000256" key="1">
    <source>
        <dbReference type="SAM" id="MobiDB-lite"/>
    </source>
</evidence>
<name>A0AB33FVG4_SERMA</name>
<keyword evidence="2" id="KW-0238">DNA-binding</keyword>
<dbReference type="GO" id="GO:0003677">
    <property type="term" value="F:DNA binding"/>
    <property type="evidence" value="ECO:0007669"/>
    <property type="project" value="UniProtKB-KW"/>
</dbReference>
<accession>A0AB33FVG4</accession>
<evidence type="ECO:0000313" key="2">
    <source>
        <dbReference type="EMBL" id="AWL70647.1"/>
    </source>
</evidence>